<proteinExistence type="predicted"/>
<dbReference type="InterPro" id="IPR050951">
    <property type="entry name" value="Retrovirus_Pol_polyprotein"/>
</dbReference>
<dbReference type="PANTHER" id="PTHR37984">
    <property type="entry name" value="PROTEIN CBG26694"/>
    <property type="match status" value="1"/>
</dbReference>
<dbReference type="InterPro" id="IPR021109">
    <property type="entry name" value="Peptidase_aspartic_dom_sf"/>
</dbReference>
<dbReference type="PANTHER" id="PTHR37984:SF9">
    <property type="entry name" value="INTEGRASE CATALYTIC DOMAIN-CONTAINING PROTEIN"/>
    <property type="match status" value="1"/>
</dbReference>
<dbReference type="InterPro" id="IPR001878">
    <property type="entry name" value="Znf_CCHC"/>
</dbReference>
<dbReference type="SMART" id="SM00343">
    <property type="entry name" value="ZnF_C2HC"/>
    <property type="match status" value="2"/>
</dbReference>
<accession>A0A8W8IM58</accession>
<dbReference type="GO" id="GO:0008270">
    <property type="term" value="F:zinc ion binding"/>
    <property type="evidence" value="ECO:0007669"/>
    <property type="project" value="InterPro"/>
</dbReference>
<evidence type="ECO:0000313" key="4">
    <source>
        <dbReference type="Proteomes" id="UP000005408"/>
    </source>
</evidence>
<dbReference type="GO" id="GO:0006508">
    <property type="term" value="P:proteolysis"/>
    <property type="evidence" value="ECO:0007669"/>
    <property type="project" value="InterPro"/>
</dbReference>
<dbReference type="InterPro" id="IPR001969">
    <property type="entry name" value="Aspartic_peptidase_AS"/>
</dbReference>
<dbReference type="Proteomes" id="UP000005408">
    <property type="component" value="Unassembled WGS sequence"/>
</dbReference>
<name>A0A8W8IM58_MAGGI</name>
<dbReference type="GO" id="GO:0004190">
    <property type="term" value="F:aspartic-type endopeptidase activity"/>
    <property type="evidence" value="ECO:0007669"/>
    <property type="project" value="InterPro"/>
</dbReference>
<evidence type="ECO:0000256" key="1">
    <source>
        <dbReference type="SAM" id="MobiDB-lite"/>
    </source>
</evidence>
<dbReference type="GO" id="GO:0003676">
    <property type="term" value="F:nucleic acid binding"/>
    <property type="evidence" value="ECO:0007669"/>
    <property type="project" value="InterPro"/>
</dbReference>
<evidence type="ECO:0000313" key="3">
    <source>
        <dbReference type="EnsemblMetazoa" id="G14584.1:cds"/>
    </source>
</evidence>
<dbReference type="AlphaFoldDB" id="A0A8W8IM58"/>
<evidence type="ECO:0000259" key="2">
    <source>
        <dbReference type="SMART" id="SM00343"/>
    </source>
</evidence>
<feature type="region of interest" description="Disordered" evidence="1">
    <location>
        <begin position="616"/>
        <end position="656"/>
    </location>
</feature>
<dbReference type="PROSITE" id="PS00141">
    <property type="entry name" value="ASP_PROTEASE"/>
    <property type="match status" value="1"/>
</dbReference>
<dbReference type="Gene3D" id="4.10.60.10">
    <property type="entry name" value="Zinc finger, CCHC-type"/>
    <property type="match status" value="1"/>
</dbReference>
<feature type="domain" description="CCHC-type" evidence="2">
    <location>
        <begin position="232"/>
        <end position="249"/>
    </location>
</feature>
<feature type="region of interest" description="Disordered" evidence="1">
    <location>
        <begin position="192"/>
        <end position="219"/>
    </location>
</feature>
<organism evidence="3 4">
    <name type="scientific">Magallana gigas</name>
    <name type="common">Pacific oyster</name>
    <name type="synonym">Crassostrea gigas</name>
    <dbReference type="NCBI Taxonomy" id="29159"/>
    <lineage>
        <taxon>Eukaryota</taxon>
        <taxon>Metazoa</taxon>
        <taxon>Spiralia</taxon>
        <taxon>Lophotrochozoa</taxon>
        <taxon>Mollusca</taxon>
        <taxon>Bivalvia</taxon>
        <taxon>Autobranchia</taxon>
        <taxon>Pteriomorphia</taxon>
        <taxon>Ostreida</taxon>
        <taxon>Ostreoidea</taxon>
        <taxon>Ostreidae</taxon>
        <taxon>Magallana</taxon>
    </lineage>
</organism>
<feature type="domain" description="CCHC-type" evidence="2">
    <location>
        <begin position="253"/>
        <end position="269"/>
    </location>
</feature>
<dbReference type="Gene3D" id="2.40.70.10">
    <property type="entry name" value="Acid Proteases"/>
    <property type="match status" value="1"/>
</dbReference>
<reference evidence="3" key="1">
    <citation type="submission" date="2022-08" db="UniProtKB">
        <authorList>
            <consortium name="EnsemblMetazoa"/>
        </authorList>
    </citation>
    <scope>IDENTIFICATION</scope>
    <source>
        <strain evidence="3">05x7-T-G4-1.051#20</strain>
    </source>
</reference>
<keyword evidence="4" id="KW-1185">Reference proteome</keyword>
<sequence length="683" mass="77350">MANAIPVFPQFDADSDKTTAGARWDRWIGRLENLFIVLKLVVADDADQGAAKLIDDRKRALLLHYVGEGTYDIYMYEAHKGDTELTYDATKKVLSDYFKPRKNTQMEVYTFRCCKQKDGQSLDEFATELRKLSKNCEFNDVDREILSQLIQNCKSNQLIRRALRESDKGLQDILDLGRAMEISDTQAQAMERESTASVNKVRHNKPPPRRDNFKPRGGQRFRKQYRPKQTTTCWKCGGPFPHRNNHCPAKDKTCYACKNTGHLEKMCRSKDRHKPSTMQVKAIDSTTFAQNDSDSDYCYGIRTQSEVKALKGPFVKAKLNDCEVKLLVDSGSSVNILDETTHRRIGKLKLRKGKMTLTPYGGKGEIKVIGTCDLAMETSKSYSMIPFHVVEGEGGSLLGYPTANQLKILTVVNKIDSVCVDGNVEDNFKELIHGIGKLKGRQEKNLSEEYVNFVTLEPLPNAIGLDEVREASLNDQTIQTAILYTRTGRWYQMKDLLPEGDENLEELTAIRSVSDELTVHSDNVLLRNNRIVLPQTEAKYKMKCYADARNCADYRDIKVGDSAVMNRDEYKGKLQPKYERPGIVTAKKGPMITVNNDVIRNVSRFKKISPEVRRELSKRSDMDEDNEIVIPNPPKESIHSGTPDAKPSTLPAPSSPLQIPISISGRGQRMKKLPGRFRDFVMK</sequence>
<dbReference type="EnsemblMetazoa" id="G14584.1">
    <property type="protein sequence ID" value="G14584.1:cds"/>
    <property type="gene ID" value="G14584"/>
</dbReference>
<dbReference type="SUPFAM" id="SSF50630">
    <property type="entry name" value="Acid proteases"/>
    <property type="match status" value="1"/>
</dbReference>
<protein>
    <recommendedName>
        <fullName evidence="2">CCHC-type domain-containing protein</fullName>
    </recommendedName>
</protein>